<evidence type="ECO:0000313" key="11">
    <source>
        <dbReference type="Proteomes" id="UP000807716"/>
    </source>
</evidence>
<keyword evidence="6 9" id="KW-1133">Transmembrane helix</keyword>
<dbReference type="PROSITE" id="PS00221">
    <property type="entry name" value="MIP"/>
    <property type="match status" value="1"/>
</dbReference>
<dbReference type="GO" id="GO:0015250">
    <property type="term" value="F:water channel activity"/>
    <property type="evidence" value="ECO:0007669"/>
    <property type="project" value="TreeGrafter"/>
</dbReference>
<evidence type="ECO:0000256" key="5">
    <source>
        <dbReference type="ARBA" id="ARBA00022692"/>
    </source>
</evidence>
<feature type="transmembrane region" description="Helical" evidence="9">
    <location>
        <begin position="134"/>
        <end position="153"/>
    </location>
</feature>
<protein>
    <recommendedName>
        <fullName evidence="12">Aquaporin</fullName>
    </recommendedName>
</protein>
<name>A0A9P6PQM9_9FUNG</name>
<comment type="similarity">
    <text evidence="2 8">Belongs to the MIP/aquaporin (TC 1.A.8) family.</text>
</comment>
<dbReference type="EMBL" id="JAAAJB010000697">
    <property type="protein sequence ID" value="KAG0252015.1"/>
    <property type="molecule type" value="Genomic_DNA"/>
</dbReference>
<dbReference type="AlphaFoldDB" id="A0A9P6PQM9"/>
<dbReference type="PANTHER" id="PTHR19139:SF199">
    <property type="entry name" value="MIP17260P"/>
    <property type="match status" value="1"/>
</dbReference>
<feature type="transmembrane region" description="Helical" evidence="9">
    <location>
        <begin position="206"/>
        <end position="226"/>
    </location>
</feature>
<evidence type="ECO:0000256" key="9">
    <source>
        <dbReference type="SAM" id="Phobius"/>
    </source>
</evidence>
<dbReference type="PRINTS" id="PR00783">
    <property type="entry name" value="MINTRINSICP"/>
</dbReference>
<organism evidence="10 11">
    <name type="scientific">Actinomortierella ambigua</name>
    <dbReference type="NCBI Taxonomy" id="1343610"/>
    <lineage>
        <taxon>Eukaryota</taxon>
        <taxon>Fungi</taxon>
        <taxon>Fungi incertae sedis</taxon>
        <taxon>Mucoromycota</taxon>
        <taxon>Mortierellomycotina</taxon>
        <taxon>Mortierellomycetes</taxon>
        <taxon>Mortierellales</taxon>
        <taxon>Mortierellaceae</taxon>
        <taxon>Actinomortierella</taxon>
    </lineage>
</organism>
<evidence type="ECO:0000256" key="8">
    <source>
        <dbReference type="RuleBase" id="RU000477"/>
    </source>
</evidence>
<dbReference type="InterPro" id="IPR000425">
    <property type="entry name" value="MIP"/>
</dbReference>
<dbReference type="GO" id="GO:0005886">
    <property type="term" value="C:plasma membrane"/>
    <property type="evidence" value="ECO:0007669"/>
    <property type="project" value="UniProtKB-SubCell"/>
</dbReference>
<keyword evidence="7 9" id="KW-0472">Membrane</keyword>
<evidence type="ECO:0000256" key="7">
    <source>
        <dbReference type="ARBA" id="ARBA00023136"/>
    </source>
</evidence>
<dbReference type="InterPro" id="IPR022357">
    <property type="entry name" value="MIP_CS"/>
</dbReference>
<dbReference type="PANTHER" id="PTHR19139">
    <property type="entry name" value="AQUAPORIN TRANSPORTER"/>
    <property type="match status" value="1"/>
</dbReference>
<comment type="caution">
    <text evidence="10">The sequence shown here is derived from an EMBL/GenBank/DDBJ whole genome shotgun (WGS) entry which is preliminary data.</text>
</comment>
<evidence type="ECO:0000256" key="6">
    <source>
        <dbReference type="ARBA" id="ARBA00022989"/>
    </source>
</evidence>
<keyword evidence="4" id="KW-1003">Cell membrane</keyword>
<evidence type="ECO:0000256" key="2">
    <source>
        <dbReference type="ARBA" id="ARBA00006175"/>
    </source>
</evidence>
<evidence type="ECO:0008006" key="12">
    <source>
        <dbReference type="Google" id="ProtNLM"/>
    </source>
</evidence>
<keyword evidence="3 8" id="KW-0813">Transport</keyword>
<dbReference type="SUPFAM" id="SSF81338">
    <property type="entry name" value="Aquaporin-like"/>
    <property type="match status" value="1"/>
</dbReference>
<sequence length="284" mass="30276">MIFGKSGALAWGLQSFGEFVGTAMFLYLATGGVKSATGGLQDSSFPLSVAASWGAALTVTTWAFFRISGSHFNPAITLSSLITGHISIPKAILYFIAQLLGAMVGAALARGTSTAEYPLGSVDQLMNGESRSRAFFLEFFLTAIMVFVFHMTVHEKNKSTFLAALPIGLTAFSCYLFGSRFTGTSINPARAFATSVVNRSFTIDHWIFWFGPLAGGVLGAALHLLFRWANYDHLNPGQDAESFAQYHRANMALDPEYAAAHGGLPTTTVPATTGTTTGTTVITQ</sequence>
<comment type="subcellular location">
    <subcellularLocation>
        <location evidence="1">Cell membrane</location>
        <topology evidence="1">Multi-pass membrane protein</topology>
    </subcellularLocation>
</comment>
<keyword evidence="5 8" id="KW-0812">Transmembrane</keyword>
<dbReference type="Gene3D" id="1.20.1080.10">
    <property type="entry name" value="Glycerol uptake facilitator protein"/>
    <property type="match status" value="1"/>
</dbReference>
<feature type="transmembrane region" description="Helical" evidence="9">
    <location>
        <begin position="160"/>
        <end position="178"/>
    </location>
</feature>
<accession>A0A9P6PQM9</accession>
<feature type="transmembrane region" description="Helical" evidence="9">
    <location>
        <begin position="45"/>
        <end position="65"/>
    </location>
</feature>
<dbReference type="InterPro" id="IPR034294">
    <property type="entry name" value="Aquaporin_transptr"/>
</dbReference>
<evidence type="ECO:0000313" key="10">
    <source>
        <dbReference type="EMBL" id="KAG0252015.1"/>
    </source>
</evidence>
<dbReference type="OrthoDB" id="3222at2759"/>
<proteinExistence type="inferred from homology"/>
<gene>
    <name evidence="10" type="ORF">DFQ27_008327</name>
</gene>
<dbReference type="Proteomes" id="UP000807716">
    <property type="component" value="Unassembled WGS sequence"/>
</dbReference>
<feature type="transmembrane region" description="Helical" evidence="9">
    <location>
        <begin position="91"/>
        <end position="109"/>
    </location>
</feature>
<keyword evidence="11" id="KW-1185">Reference proteome</keyword>
<dbReference type="Pfam" id="PF00230">
    <property type="entry name" value="MIP"/>
    <property type="match status" value="1"/>
</dbReference>
<evidence type="ECO:0000256" key="4">
    <source>
        <dbReference type="ARBA" id="ARBA00022475"/>
    </source>
</evidence>
<evidence type="ECO:0000256" key="1">
    <source>
        <dbReference type="ARBA" id="ARBA00004651"/>
    </source>
</evidence>
<dbReference type="InterPro" id="IPR023271">
    <property type="entry name" value="Aquaporin-like"/>
</dbReference>
<reference evidence="10" key="1">
    <citation type="journal article" date="2020" name="Fungal Divers.">
        <title>Resolving the Mortierellaceae phylogeny through synthesis of multi-gene phylogenetics and phylogenomics.</title>
        <authorList>
            <person name="Vandepol N."/>
            <person name="Liber J."/>
            <person name="Desiro A."/>
            <person name="Na H."/>
            <person name="Kennedy M."/>
            <person name="Barry K."/>
            <person name="Grigoriev I.V."/>
            <person name="Miller A.N."/>
            <person name="O'Donnell K."/>
            <person name="Stajich J.E."/>
            <person name="Bonito G."/>
        </authorList>
    </citation>
    <scope>NUCLEOTIDE SEQUENCE</scope>
    <source>
        <strain evidence="10">BC1065</strain>
    </source>
</reference>
<evidence type="ECO:0000256" key="3">
    <source>
        <dbReference type="ARBA" id="ARBA00022448"/>
    </source>
</evidence>